<keyword evidence="2 5" id="KW-0863">Zinc-finger</keyword>
<dbReference type="SMART" id="SM00692">
    <property type="entry name" value="DM3"/>
    <property type="match status" value="1"/>
</dbReference>
<evidence type="ECO:0000256" key="5">
    <source>
        <dbReference type="PROSITE-ProRule" id="PRU00309"/>
    </source>
</evidence>
<dbReference type="AlphaFoldDB" id="A0AA88TGL1"/>
<evidence type="ECO:0000256" key="4">
    <source>
        <dbReference type="ARBA" id="ARBA00023125"/>
    </source>
</evidence>
<feature type="domain" description="THAP-type" evidence="6">
    <location>
        <begin position="1"/>
        <end position="81"/>
    </location>
</feature>
<dbReference type="InterPro" id="IPR006612">
    <property type="entry name" value="THAP_Znf"/>
</dbReference>
<protein>
    <recommendedName>
        <fullName evidence="6">THAP-type domain-containing protein</fullName>
    </recommendedName>
</protein>
<evidence type="ECO:0000256" key="3">
    <source>
        <dbReference type="ARBA" id="ARBA00022833"/>
    </source>
</evidence>
<dbReference type="PANTHER" id="PTHR31751:SF44">
    <property type="entry name" value="SI:CH211-211K8.4-RELATED"/>
    <property type="match status" value="1"/>
</dbReference>
<dbReference type="SMART" id="SM00980">
    <property type="entry name" value="THAP"/>
    <property type="match status" value="1"/>
</dbReference>
<organism evidence="7 8">
    <name type="scientific">Cirrhinus molitorella</name>
    <name type="common">mud carp</name>
    <dbReference type="NCBI Taxonomy" id="172907"/>
    <lineage>
        <taxon>Eukaryota</taxon>
        <taxon>Metazoa</taxon>
        <taxon>Chordata</taxon>
        <taxon>Craniata</taxon>
        <taxon>Vertebrata</taxon>
        <taxon>Euteleostomi</taxon>
        <taxon>Actinopterygii</taxon>
        <taxon>Neopterygii</taxon>
        <taxon>Teleostei</taxon>
        <taxon>Ostariophysi</taxon>
        <taxon>Cypriniformes</taxon>
        <taxon>Cyprinidae</taxon>
        <taxon>Labeoninae</taxon>
        <taxon>Labeonini</taxon>
        <taxon>Cirrhinus</taxon>
    </lineage>
</organism>
<gene>
    <name evidence="7" type="ORF">Q8A67_018950</name>
</gene>
<dbReference type="Proteomes" id="UP001187343">
    <property type="component" value="Unassembled WGS sequence"/>
</dbReference>
<reference evidence="7" key="1">
    <citation type="submission" date="2023-08" db="EMBL/GenBank/DDBJ databases">
        <title>Chromosome-level Genome Assembly of mud carp (Cirrhinus molitorella).</title>
        <authorList>
            <person name="Liu H."/>
        </authorList>
    </citation>
    <scope>NUCLEOTIDE SEQUENCE</scope>
    <source>
        <strain evidence="7">Prfri</strain>
        <tissue evidence="7">Muscle</tissue>
    </source>
</reference>
<name>A0AA88TGL1_9TELE</name>
<sequence>MSPKKCVFGCEGKFSMYGFPKNPALRDRWIQFVFPGQKRSVANAFVCSRHFSDECFINKAQVDAGFAHRLLLKDGAVPVIKDPSHESSTSTPVTAREDLPLFKHTECQTERRPTVSVKVQANPLKISVGVQCTFVPSQKSVATQTGHLRSKGTRATVFSAGVSTENTQAETWRNLSFTPVKASTPGLGATPAKRPRMEFLEEKDDDEGDSFAEASEVSGMEVSCDYTDAKYIVFESSLRELFETCPLCKHNCNVQRSRLGTFVSFSVVCNHCQYAKKWQSQPVRGSTPVGNLQMSAAVYFTGGSFIQMNEICRAMNLQIHNYNTFRRHARMLLEPAIFHKWKMDQQAMFQQLQPQGKIALSGNMRADSTGHSAKSGSYTLMHLESNKILDIQLVQSNEVGGSAHMEKEGLRRGLDLLESNQLHAEYIVTDRHARVQKYLRERVIKQYYDVWRLEKGLSKKLKKLSRNKECQVLRKWLPGIKNHIYWSATSSKEGHEKVAKWKSLLNHIQNVHTHDDPVFPKCAHPDRVSTDSSKWFKPGTMVLYKVEKLLLNKRVLRDVEKLSHQHQTSAFEAFHSIILRFAPKNVVFPYIGMLCRLYLATMHFNENADREQATNFEGTALNKITYPKSKKGKPTAKPVKTEPTYGYVSDLMRLLFTEVFDNPATFVEELQKLPIPPDLSAGFNRPAKEDVITRHVARFNPT</sequence>
<accession>A0AA88TGL1</accession>
<evidence type="ECO:0000259" key="6">
    <source>
        <dbReference type="PROSITE" id="PS50950"/>
    </source>
</evidence>
<evidence type="ECO:0000256" key="1">
    <source>
        <dbReference type="ARBA" id="ARBA00022723"/>
    </source>
</evidence>
<dbReference type="Pfam" id="PF05485">
    <property type="entry name" value="THAP"/>
    <property type="match status" value="1"/>
</dbReference>
<dbReference type="PANTHER" id="PTHR31751">
    <property type="entry name" value="SI:CH211-108C17.2-RELATED-RELATED"/>
    <property type="match status" value="1"/>
</dbReference>
<evidence type="ECO:0000256" key="2">
    <source>
        <dbReference type="ARBA" id="ARBA00022771"/>
    </source>
</evidence>
<keyword evidence="8" id="KW-1185">Reference proteome</keyword>
<dbReference type="EMBL" id="JAUYZG010000018">
    <property type="protein sequence ID" value="KAK2881682.1"/>
    <property type="molecule type" value="Genomic_DNA"/>
</dbReference>
<dbReference type="PROSITE" id="PS50950">
    <property type="entry name" value="ZF_THAP"/>
    <property type="match status" value="1"/>
</dbReference>
<dbReference type="GO" id="GO:0008270">
    <property type="term" value="F:zinc ion binding"/>
    <property type="evidence" value="ECO:0007669"/>
    <property type="project" value="UniProtKB-KW"/>
</dbReference>
<dbReference type="SUPFAM" id="SSF57716">
    <property type="entry name" value="Glucocorticoid receptor-like (DNA-binding domain)"/>
    <property type="match status" value="1"/>
</dbReference>
<dbReference type="GO" id="GO:0003677">
    <property type="term" value="F:DNA binding"/>
    <property type="evidence" value="ECO:0007669"/>
    <property type="project" value="UniProtKB-UniRule"/>
</dbReference>
<comment type="caution">
    <text evidence="7">The sequence shown here is derived from an EMBL/GenBank/DDBJ whole genome shotgun (WGS) entry which is preliminary data.</text>
</comment>
<evidence type="ECO:0000313" key="8">
    <source>
        <dbReference type="Proteomes" id="UP001187343"/>
    </source>
</evidence>
<evidence type="ECO:0000313" key="7">
    <source>
        <dbReference type="EMBL" id="KAK2881682.1"/>
    </source>
</evidence>
<keyword evidence="4 5" id="KW-0238">DNA-binding</keyword>
<keyword evidence="3" id="KW-0862">Zinc</keyword>
<proteinExistence type="predicted"/>
<keyword evidence="1" id="KW-0479">Metal-binding</keyword>